<evidence type="ECO:0000313" key="2">
    <source>
        <dbReference type="EMBL" id="KAK1930068.1"/>
    </source>
</evidence>
<comment type="caution">
    <text evidence="2">The sequence shown here is derived from an EMBL/GenBank/DDBJ whole genome shotgun (WGS) entry which is preliminary data.</text>
</comment>
<evidence type="ECO:0000313" key="3">
    <source>
        <dbReference type="Proteomes" id="UP001259832"/>
    </source>
</evidence>
<accession>A0AAD9LB50</accession>
<dbReference type="EMBL" id="JASMQC010000041">
    <property type="protein sequence ID" value="KAK1930068.1"/>
    <property type="molecule type" value="Genomic_DNA"/>
</dbReference>
<feature type="compositionally biased region" description="Polar residues" evidence="1">
    <location>
        <begin position="42"/>
        <end position="56"/>
    </location>
</feature>
<name>A0AAD9LB50_9STRA</name>
<dbReference type="Proteomes" id="UP001259832">
    <property type="component" value="Unassembled WGS sequence"/>
</dbReference>
<gene>
    <name evidence="2" type="ORF">P3T76_014302</name>
</gene>
<reference evidence="2" key="1">
    <citation type="submission" date="2023-08" db="EMBL/GenBank/DDBJ databases">
        <title>Reference Genome Resource for the Citrus Pathogen Phytophthora citrophthora.</title>
        <authorList>
            <person name="Moller H."/>
            <person name="Coetzee B."/>
            <person name="Rose L.J."/>
            <person name="Van Niekerk J.M."/>
        </authorList>
    </citation>
    <scope>NUCLEOTIDE SEQUENCE</scope>
    <source>
        <strain evidence="2">STE-U-9442</strain>
    </source>
</reference>
<evidence type="ECO:0000256" key="1">
    <source>
        <dbReference type="SAM" id="MobiDB-lite"/>
    </source>
</evidence>
<organism evidence="2 3">
    <name type="scientific">Phytophthora citrophthora</name>
    <dbReference type="NCBI Taxonomy" id="4793"/>
    <lineage>
        <taxon>Eukaryota</taxon>
        <taxon>Sar</taxon>
        <taxon>Stramenopiles</taxon>
        <taxon>Oomycota</taxon>
        <taxon>Peronosporomycetes</taxon>
        <taxon>Peronosporales</taxon>
        <taxon>Peronosporaceae</taxon>
        <taxon>Phytophthora</taxon>
    </lineage>
</organism>
<feature type="region of interest" description="Disordered" evidence="1">
    <location>
        <begin position="37"/>
        <end position="60"/>
    </location>
</feature>
<dbReference type="AlphaFoldDB" id="A0AAD9LB50"/>
<protein>
    <submittedName>
        <fullName evidence="2">Uncharacterized protein</fullName>
    </submittedName>
</protein>
<sequence length="161" mass="18394">MWKVWLRPSMTSEATRPRYVLPILLYNCGTYRFRDTQPRKFPSSTAPQSDRNTISNDKLHDRTKTDSLQFHLLRSRWNLLGHILRRPAGIPAYRFMTAFSIPVRPGQALTNATDGSCCRPSDTFRRTPTSTCPRLVSPSPMLSRLCNLEGFDRGSCCVRTA</sequence>
<proteinExistence type="predicted"/>
<keyword evidence="3" id="KW-1185">Reference proteome</keyword>